<evidence type="ECO:0000259" key="2">
    <source>
        <dbReference type="PROSITE" id="PS50020"/>
    </source>
</evidence>
<feature type="region of interest" description="Disordered" evidence="1">
    <location>
        <begin position="171"/>
        <end position="239"/>
    </location>
</feature>
<dbReference type="AlphaFoldDB" id="A0A9N9D2J8"/>
<dbReference type="CDD" id="cd00201">
    <property type="entry name" value="WW"/>
    <property type="match status" value="1"/>
</dbReference>
<feature type="region of interest" description="Disordered" evidence="1">
    <location>
        <begin position="28"/>
        <end position="64"/>
    </location>
</feature>
<dbReference type="InterPro" id="IPR036020">
    <property type="entry name" value="WW_dom_sf"/>
</dbReference>
<dbReference type="SMART" id="SM00456">
    <property type="entry name" value="WW"/>
    <property type="match status" value="1"/>
</dbReference>
<feature type="compositionally biased region" description="Polar residues" evidence="1">
    <location>
        <begin position="225"/>
        <end position="235"/>
    </location>
</feature>
<feature type="compositionally biased region" description="Low complexity" evidence="1">
    <location>
        <begin position="180"/>
        <end position="196"/>
    </location>
</feature>
<evidence type="ECO:0000313" key="4">
    <source>
        <dbReference type="Proteomes" id="UP000789739"/>
    </source>
</evidence>
<keyword evidence="4" id="KW-1185">Reference proteome</keyword>
<dbReference type="PROSITE" id="PS50020">
    <property type="entry name" value="WW_DOMAIN_2"/>
    <property type="match status" value="1"/>
</dbReference>
<reference evidence="3" key="1">
    <citation type="submission" date="2021-06" db="EMBL/GenBank/DDBJ databases">
        <authorList>
            <person name="Kallberg Y."/>
            <person name="Tangrot J."/>
            <person name="Rosling A."/>
        </authorList>
    </citation>
    <scope>NUCLEOTIDE SEQUENCE</scope>
    <source>
        <strain evidence="3">BR232B</strain>
    </source>
</reference>
<feature type="compositionally biased region" description="Low complexity" evidence="1">
    <location>
        <begin position="420"/>
        <end position="434"/>
    </location>
</feature>
<evidence type="ECO:0000313" key="3">
    <source>
        <dbReference type="EMBL" id="CAG8620600.1"/>
    </source>
</evidence>
<evidence type="ECO:0000256" key="1">
    <source>
        <dbReference type="SAM" id="MobiDB-lite"/>
    </source>
</evidence>
<name>A0A9N9D2J8_9GLOM</name>
<feature type="domain" description="WW" evidence="2">
    <location>
        <begin position="6"/>
        <end position="36"/>
    </location>
</feature>
<accession>A0A9N9D2J8</accession>
<gene>
    <name evidence="3" type="ORF">PBRASI_LOCUS8685</name>
</gene>
<dbReference type="Gene3D" id="2.20.70.10">
    <property type="match status" value="1"/>
</dbReference>
<feature type="region of interest" description="Disordered" evidence="1">
    <location>
        <begin position="415"/>
        <end position="436"/>
    </location>
</feature>
<dbReference type="InterPro" id="IPR001202">
    <property type="entry name" value="WW_dom"/>
</dbReference>
<comment type="caution">
    <text evidence="3">The sequence shown here is derived from an EMBL/GenBank/DDBJ whole genome shotgun (WGS) entry which is preliminary data.</text>
</comment>
<dbReference type="SUPFAM" id="SSF51045">
    <property type="entry name" value="WW domain"/>
    <property type="match status" value="1"/>
</dbReference>
<dbReference type="OrthoDB" id="2367685at2759"/>
<protein>
    <submittedName>
        <fullName evidence="3">5269_t:CDS:1</fullName>
    </submittedName>
</protein>
<organism evidence="3 4">
    <name type="scientific">Paraglomus brasilianum</name>
    <dbReference type="NCBI Taxonomy" id="144538"/>
    <lineage>
        <taxon>Eukaryota</taxon>
        <taxon>Fungi</taxon>
        <taxon>Fungi incertae sedis</taxon>
        <taxon>Mucoromycota</taxon>
        <taxon>Glomeromycotina</taxon>
        <taxon>Glomeromycetes</taxon>
        <taxon>Paraglomerales</taxon>
        <taxon>Paraglomeraceae</taxon>
        <taxon>Paraglomus</taxon>
    </lineage>
</organism>
<proteinExistence type="predicted"/>
<dbReference type="EMBL" id="CAJVPI010001613">
    <property type="protein sequence ID" value="CAG8620600.1"/>
    <property type="molecule type" value="Genomic_DNA"/>
</dbReference>
<feature type="compositionally biased region" description="Low complexity" evidence="1">
    <location>
        <begin position="41"/>
        <end position="57"/>
    </location>
</feature>
<dbReference type="Proteomes" id="UP000789739">
    <property type="component" value="Unassembled WGS sequence"/>
</dbReference>
<sequence length="485" mass="51456">MSASEEPLPPGWDARYNRNYFVDTKTGVPQWVDPRKHSNVSHRSSASSSTVSSGSGTPVMHNQPIPARTGSPVGHMETSPISNGAPGNMNVNISQICAQTESLSIADSRVSQAMPQSAQVSTTNYQSYNALVTPENLNRQATPGFNIQAQTLNQKTAVTSQQMTMPLQTTSQPMTNPSLTMPQQTTIPPQQSTNSPLTMPHAHTGGRAHSESSSPDSVHAALGWQNPQRTSTQPVPESMRPALNRHSTTPANLNSTLNKTQQPPPVPTTNVNAAQPVAAYPVKQNPAIPGGIVSPNIPGAPATGQTQYILRTDANGKKYYVPVQVQSAAVNKNPQAVNVQAVPAGQPVVMNGKLVYLQQGQQVQQLQPAIYNQSQYNQAPSVFQQKLLSVGKEVGKAAARLAAYIVSPGVATAPAAGRTQANPQPAKQKPKQQQSGMATTILTNQSDDSGGFNLGDMMQNFGDMAQDLDLGDMASNIGDMFSGDD</sequence>